<keyword evidence="3" id="KW-1185">Reference proteome</keyword>
<reference evidence="2" key="1">
    <citation type="journal article" date="2021" name="Microorganisms">
        <title>Phylogenomic Reconstruction and Metabolic Potential of the Genus Aminobacter.</title>
        <authorList>
            <person name="Artuso I."/>
            <person name="Turrini P."/>
            <person name="Pirolo M."/>
            <person name="Lugli G.A."/>
            <person name="Ventura M."/>
            <person name="Visca P."/>
        </authorList>
    </citation>
    <scope>NUCLEOTIDE SEQUENCE</scope>
    <source>
        <strain evidence="2">LMG 26462</strain>
    </source>
</reference>
<organism evidence="2 3">
    <name type="scientific">Aminobacter anthyllidis</name>
    <dbReference type="NCBI Taxonomy" id="1035067"/>
    <lineage>
        <taxon>Bacteria</taxon>
        <taxon>Pseudomonadati</taxon>
        <taxon>Pseudomonadota</taxon>
        <taxon>Alphaproteobacteria</taxon>
        <taxon>Hyphomicrobiales</taxon>
        <taxon>Phyllobacteriaceae</taxon>
        <taxon>Aminobacter</taxon>
    </lineage>
</organism>
<dbReference type="Gene3D" id="3.90.1150.200">
    <property type="match status" value="1"/>
</dbReference>
<dbReference type="EMBL" id="JAFLWW010000003">
    <property type="protein sequence ID" value="MBT1156392.1"/>
    <property type="molecule type" value="Genomic_DNA"/>
</dbReference>
<proteinExistence type="predicted"/>
<evidence type="ECO:0000259" key="1">
    <source>
        <dbReference type="Pfam" id="PF08818"/>
    </source>
</evidence>
<accession>A0A9X1D4R1</accession>
<gene>
    <name evidence="2" type="ORF">J1C56_12400</name>
</gene>
<evidence type="ECO:0000313" key="2">
    <source>
        <dbReference type="EMBL" id="MBT1156392.1"/>
    </source>
</evidence>
<protein>
    <submittedName>
        <fullName evidence="2">DUF1801 domain-containing protein</fullName>
    </submittedName>
</protein>
<name>A0A9X1D4R1_9HYPH</name>
<sequence length="128" mass="14214">MMRKEMPAESPEAYVAALSGWRRDIVEALRAATRAAGDAEARIKWGHIVCFSNGPVLLIRAEEARVLFGFWRGKRLLGIEPRLKAGGKYELATMEYREGDTVDIALAEKLVREAVRLNAEIGDPTKSS</sequence>
<dbReference type="Proteomes" id="UP001138921">
    <property type="component" value="Unassembled WGS sequence"/>
</dbReference>
<dbReference type="AlphaFoldDB" id="A0A9X1D4R1"/>
<dbReference type="InterPro" id="IPR014922">
    <property type="entry name" value="YdhG-like"/>
</dbReference>
<comment type="caution">
    <text evidence="2">The sequence shown here is derived from an EMBL/GenBank/DDBJ whole genome shotgun (WGS) entry which is preliminary data.</text>
</comment>
<evidence type="ECO:0000313" key="3">
    <source>
        <dbReference type="Proteomes" id="UP001138921"/>
    </source>
</evidence>
<feature type="domain" description="YdhG-like" evidence="1">
    <location>
        <begin position="22"/>
        <end position="115"/>
    </location>
</feature>
<dbReference type="RefSeq" id="WP_214389487.1">
    <property type="nucleotide sequence ID" value="NZ_JAFLWW010000003.1"/>
</dbReference>
<reference evidence="2" key="2">
    <citation type="submission" date="2021-03" db="EMBL/GenBank/DDBJ databases">
        <authorList>
            <person name="Artuso I."/>
            <person name="Turrini P."/>
            <person name="Pirolo M."/>
            <person name="Lugli G.A."/>
            <person name="Ventura M."/>
            <person name="Visca P."/>
        </authorList>
    </citation>
    <scope>NUCLEOTIDE SEQUENCE</scope>
    <source>
        <strain evidence="2">LMG 26462</strain>
    </source>
</reference>
<dbReference type="Pfam" id="PF08818">
    <property type="entry name" value="DUF1801"/>
    <property type="match status" value="1"/>
</dbReference>
<dbReference type="SUPFAM" id="SSF159888">
    <property type="entry name" value="YdhG-like"/>
    <property type="match status" value="1"/>
</dbReference>